<evidence type="ECO:0000256" key="2">
    <source>
        <dbReference type="ARBA" id="ARBA00023125"/>
    </source>
</evidence>
<keyword evidence="2" id="KW-0238">DNA-binding</keyword>
<dbReference type="Gene3D" id="3.30.1050.10">
    <property type="entry name" value="SCP2 sterol-binding domain"/>
    <property type="match status" value="1"/>
</dbReference>
<dbReference type="GO" id="GO:0003677">
    <property type="term" value="F:DNA binding"/>
    <property type="evidence" value="ECO:0007669"/>
    <property type="project" value="UniProtKB-KW"/>
</dbReference>
<feature type="domain" description="HTH hxlR-type" evidence="4">
    <location>
        <begin position="10"/>
        <end position="108"/>
    </location>
</feature>
<dbReference type="EMBL" id="JAMRXG010000006">
    <property type="protein sequence ID" value="MCM6775204.1"/>
    <property type="molecule type" value="Genomic_DNA"/>
</dbReference>
<protein>
    <submittedName>
        <fullName evidence="5">Winged helix-turn-helix transcriptional regulator</fullName>
    </submittedName>
</protein>
<accession>A0A9X2E7J6</accession>
<dbReference type="InterPro" id="IPR002577">
    <property type="entry name" value="HTH_HxlR"/>
</dbReference>
<gene>
    <name evidence="5" type="ORF">NDR86_17150</name>
</gene>
<dbReference type="RefSeq" id="WP_251913189.1">
    <property type="nucleotide sequence ID" value="NZ_JAMRXG010000006.1"/>
</dbReference>
<dbReference type="Gene3D" id="1.10.10.10">
    <property type="entry name" value="Winged helix-like DNA-binding domain superfamily/Winged helix DNA-binding domain"/>
    <property type="match status" value="1"/>
</dbReference>
<dbReference type="PROSITE" id="PS51118">
    <property type="entry name" value="HTH_HXLR"/>
    <property type="match status" value="1"/>
</dbReference>
<sequence length="231" mass="25214">MARRTYDQFCGLALALDIVGERWTLMIVRELMSGPKRYSDLATALAGIGTSLLATRIKQLESDGVLERRYLRPPVASTVYELTTAGWELAHALTPLALWGSKHYAVRGRSPEQSFRAEWALVFLAQLFDPEQLRGVEVSFEFRADGSSARLDIRDGRAQVHSGSDERPADAVVSYDSDTLGAIVGGVLPLMDAIVQQRVRVEGSPEAAQILFVLLQSALDRLGLGGAEPTS</sequence>
<dbReference type="Proteomes" id="UP001139157">
    <property type="component" value="Unassembled WGS sequence"/>
</dbReference>
<evidence type="ECO:0000256" key="3">
    <source>
        <dbReference type="ARBA" id="ARBA00023163"/>
    </source>
</evidence>
<dbReference type="InterPro" id="IPR036388">
    <property type="entry name" value="WH-like_DNA-bd_sf"/>
</dbReference>
<reference evidence="5" key="1">
    <citation type="submission" date="2022-06" db="EMBL/GenBank/DDBJ databases">
        <title>Novel species in genus nocardia.</title>
        <authorList>
            <person name="Li F."/>
        </authorList>
    </citation>
    <scope>NUCLEOTIDE SEQUENCE</scope>
    <source>
        <strain evidence="5">CDC141</strain>
    </source>
</reference>
<name>A0A9X2E7J6_9NOCA</name>
<dbReference type="InterPro" id="IPR036390">
    <property type="entry name" value="WH_DNA-bd_sf"/>
</dbReference>
<keyword evidence="1" id="KW-0805">Transcription regulation</keyword>
<keyword evidence="6" id="KW-1185">Reference proteome</keyword>
<evidence type="ECO:0000313" key="5">
    <source>
        <dbReference type="EMBL" id="MCM6775204.1"/>
    </source>
</evidence>
<dbReference type="PANTHER" id="PTHR33204">
    <property type="entry name" value="TRANSCRIPTIONAL REGULATOR, MARR FAMILY"/>
    <property type="match status" value="1"/>
</dbReference>
<dbReference type="PANTHER" id="PTHR33204:SF18">
    <property type="entry name" value="TRANSCRIPTIONAL REGULATORY PROTEIN"/>
    <property type="match status" value="1"/>
</dbReference>
<dbReference type="Pfam" id="PF02036">
    <property type="entry name" value="SCP2"/>
    <property type="match status" value="1"/>
</dbReference>
<dbReference type="Pfam" id="PF01638">
    <property type="entry name" value="HxlR"/>
    <property type="match status" value="1"/>
</dbReference>
<dbReference type="InterPro" id="IPR036527">
    <property type="entry name" value="SCP2_sterol-bd_dom_sf"/>
</dbReference>
<dbReference type="SUPFAM" id="SSF46785">
    <property type="entry name" value="Winged helix' DNA-binding domain"/>
    <property type="match status" value="1"/>
</dbReference>
<evidence type="ECO:0000259" key="4">
    <source>
        <dbReference type="PROSITE" id="PS51118"/>
    </source>
</evidence>
<organism evidence="5 6">
    <name type="scientific">Nocardia pulmonis</name>
    <dbReference type="NCBI Taxonomy" id="2951408"/>
    <lineage>
        <taxon>Bacteria</taxon>
        <taxon>Bacillati</taxon>
        <taxon>Actinomycetota</taxon>
        <taxon>Actinomycetes</taxon>
        <taxon>Mycobacteriales</taxon>
        <taxon>Nocardiaceae</taxon>
        <taxon>Nocardia</taxon>
    </lineage>
</organism>
<comment type="caution">
    <text evidence="5">The sequence shown here is derived from an EMBL/GenBank/DDBJ whole genome shotgun (WGS) entry which is preliminary data.</text>
</comment>
<evidence type="ECO:0000313" key="6">
    <source>
        <dbReference type="Proteomes" id="UP001139157"/>
    </source>
</evidence>
<dbReference type="InterPro" id="IPR003033">
    <property type="entry name" value="SCP2_sterol-bd_dom"/>
</dbReference>
<dbReference type="SUPFAM" id="SSF55718">
    <property type="entry name" value="SCP-like"/>
    <property type="match status" value="1"/>
</dbReference>
<proteinExistence type="predicted"/>
<dbReference type="AlphaFoldDB" id="A0A9X2E7J6"/>
<evidence type="ECO:0000256" key="1">
    <source>
        <dbReference type="ARBA" id="ARBA00023015"/>
    </source>
</evidence>
<keyword evidence="3" id="KW-0804">Transcription</keyword>